<dbReference type="RefSeq" id="WP_336539862.1">
    <property type="nucleotide sequence ID" value="NZ_JBBAYL010000012.1"/>
</dbReference>
<dbReference type="SMART" id="SM00345">
    <property type="entry name" value="HTH_GNTR"/>
    <property type="match status" value="1"/>
</dbReference>
<evidence type="ECO:0000256" key="4">
    <source>
        <dbReference type="SAM" id="MobiDB-lite"/>
    </source>
</evidence>
<dbReference type="InterPro" id="IPR028978">
    <property type="entry name" value="Chorismate_lyase_/UTRA_dom_sf"/>
</dbReference>
<accession>A0ABU8GVL1</accession>
<keyword evidence="2" id="KW-0238">DNA-binding</keyword>
<dbReference type="InterPro" id="IPR036390">
    <property type="entry name" value="WH_DNA-bd_sf"/>
</dbReference>
<keyword evidence="7" id="KW-1185">Reference proteome</keyword>
<dbReference type="Pfam" id="PF00392">
    <property type="entry name" value="GntR"/>
    <property type="match status" value="1"/>
</dbReference>
<dbReference type="CDD" id="cd07377">
    <property type="entry name" value="WHTH_GntR"/>
    <property type="match status" value="1"/>
</dbReference>
<dbReference type="SUPFAM" id="SSF46785">
    <property type="entry name" value="Winged helix' DNA-binding domain"/>
    <property type="match status" value="1"/>
</dbReference>
<dbReference type="PROSITE" id="PS50949">
    <property type="entry name" value="HTH_GNTR"/>
    <property type="match status" value="1"/>
</dbReference>
<feature type="region of interest" description="Disordered" evidence="4">
    <location>
        <begin position="1"/>
        <end position="21"/>
    </location>
</feature>
<gene>
    <name evidence="6" type="ORF">WB403_44570</name>
</gene>
<dbReference type="Proteomes" id="UP001365781">
    <property type="component" value="Unassembled WGS sequence"/>
</dbReference>
<name>A0ABU8GVL1_9ACTN</name>
<dbReference type="InterPro" id="IPR036388">
    <property type="entry name" value="WH-like_DNA-bd_sf"/>
</dbReference>
<comment type="caution">
    <text evidence="6">The sequence shown here is derived from an EMBL/GenBank/DDBJ whole genome shotgun (WGS) entry which is preliminary data.</text>
</comment>
<dbReference type="PRINTS" id="PR00035">
    <property type="entry name" value="HTHGNTR"/>
</dbReference>
<evidence type="ECO:0000313" key="7">
    <source>
        <dbReference type="Proteomes" id="UP001365781"/>
    </source>
</evidence>
<dbReference type="SUPFAM" id="SSF64288">
    <property type="entry name" value="Chorismate lyase-like"/>
    <property type="match status" value="1"/>
</dbReference>
<dbReference type="PANTHER" id="PTHR44846:SF17">
    <property type="entry name" value="GNTR-FAMILY TRANSCRIPTIONAL REGULATOR"/>
    <property type="match status" value="1"/>
</dbReference>
<evidence type="ECO:0000256" key="2">
    <source>
        <dbReference type="ARBA" id="ARBA00023125"/>
    </source>
</evidence>
<evidence type="ECO:0000256" key="1">
    <source>
        <dbReference type="ARBA" id="ARBA00023015"/>
    </source>
</evidence>
<feature type="domain" description="HTH gntR-type" evidence="5">
    <location>
        <begin position="29"/>
        <end position="96"/>
    </location>
</feature>
<sequence length="278" mass="30344">MPPTDRIRDHAGQGATTVAAHRARRRLRADQARQLADLLRRQLLTDGFENGTLPHESALATDYRATRNTVREALDLLRAEGLVERSPGVGTVVVGHKYPHGLDRLMGLAETLREHGTVTNEVRTMGPAPAPTPVADRLHLPPGTDVLYIERLRRLNGLPLSLDLTYIPLALGALDLGTALLGADLENTDVFRLLETITGRRLGHAEITLEAVNADTLPHSRLRSSGGTPIAAVLEAPRGSAVLMLERLTHLADGRPVDLEFIRFRGDRITMSGLLHRS</sequence>
<dbReference type="InterPro" id="IPR011663">
    <property type="entry name" value="UTRA"/>
</dbReference>
<dbReference type="SMART" id="SM00866">
    <property type="entry name" value="UTRA"/>
    <property type="match status" value="1"/>
</dbReference>
<dbReference type="InterPro" id="IPR000524">
    <property type="entry name" value="Tscrpt_reg_HTH_GntR"/>
</dbReference>
<reference evidence="6 7" key="1">
    <citation type="submission" date="2024-03" db="EMBL/GenBank/DDBJ databases">
        <title>First Report of Pectobacterium brasiliscabiei causing potato scab in china.</title>
        <authorList>
            <person name="Handique U."/>
        </authorList>
    </citation>
    <scope>NUCLEOTIDE SEQUENCE [LARGE SCALE GENOMIC DNA]</scope>
    <source>
        <strain evidence="6 7">ZRIMU1503</strain>
    </source>
</reference>
<dbReference type="Gene3D" id="1.10.10.10">
    <property type="entry name" value="Winged helix-like DNA-binding domain superfamily/Winged helix DNA-binding domain"/>
    <property type="match status" value="1"/>
</dbReference>
<organism evidence="6 7">
    <name type="scientific">Streptomyces brasiliscabiei</name>
    <dbReference type="NCBI Taxonomy" id="2736302"/>
    <lineage>
        <taxon>Bacteria</taxon>
        <taxon>Bacillati</taxon>
        <taxon>Actinomycetota</taxon>
        <taxon>Actinomycetes</taxon>
        <taxon>Kitasatosporales</taxon>
        <taxon>Streptomycetaceae</taxon>
        <taxon>Streptomyces</taxon>
    </lineage>
</organism>
<evidence type="ECO:0000256" key="3">
    <source>
        <dbReference type="ARBA" id="ARBA00023163"/>
    </source>
</evidence>
<protein>
    <submittedName>
        <fullName evidence="6">GntR family transcriptional regulator</fullName>
    </submittedName>
</protein>
<evidence type="ECO:0000313" key="6">
    <source>
        <dbReference type="EMBL" id="MEI5616195.1"/>
    </source>
</evidence>
<feature type="compositionally biased region" description="Basic and acidic residues" evidence="4">
    <location>
        <begin position="1"/>
        <end position="11"/>
    </location>
</feature>
<keyword evidence="1" id="KW-0805">Transcription regulation</keyword>
<keyword evidence="3" id="KW-0804">Transcription</keyword>
<evidence type="ECO:0000259" key="5">
    <source>
        <dbReference type="PROSITE" id="PS50949"/>
    </source>
</evidence>
<dbReference type="PANTHER" id="PTHR44846">
    <property type="entry name" value="MANNOSYL-D-GLYCERATE TRANSPORT/METABOLISM SYSTEM REPRESSOR MNGR-RELATED"/>
    <property type="match status" value="1"/>
</dbReference>
<dbReference type="Gene3D" id="3.40.1410.10">
    <property type="entry name" value="Chorismate lyase-like"/>
    <property type="match status" value="1"/>
</dbReference>
<dbReference type="Pfam" id="PF07702">
    <property type="entry name" value="UTRA"/>
    <property type="match status" value="1"/>
</dbReference>
<dbReference type="InterPro" id="IPR050679">
    <property type="entry name" value="Bact_HTH_transcr_reg"/>
</dbReference>
<dbReference type="EMBL" id="JBBAYM010000048">
    <property type="protein sequence ID" value="MEI5616195.1"/>
    <property type="molecule type" value="Genomic_DNA"/>
</dbReference>
<proteinExistence type="predicted"/>